<feature type="transmembrane region" description="Helical" evidence="5">
    <location>
        <begin position="20"/>
        <end position="40"/>
    </location>
</feature>
<dbReference type="InterPro" id="IPR020846">
    <property type="entry name" value="MFS_dom"/>
</dbReference>
<dbReference type="GO" id="GO:0016020">
    <property type="term" value="C:membrane"/>
    <property type="evidence" value="ECO:0007669"/>
    <property type="project" value="UniProtKB-SubCell"/>
</dbReference>
<organism evidence="7 8">
    <name type="scientific">Dimorphilus gyrociliatus</name>
    <dbReference type="NCBI Taxonomy" id="2664684"/>
    <lineage>
        <taxon>Eukaryota</taxon>
        <taxon>Metazoa</taxon>
        <taxon>Spiralia</taxon>
        <taxon>Lophotrochozoa</taxon>
        <taxon>Annelida</taxon>
        <taxon>Polychaeta</taxon>
        <taxon>Polychaeta incertae sedis</taxon>
        <taxon>Dinophilidae</taxon>
        <taxon>Dimorphilus</taxon>
    </lineage>
</organism>
<name>A0A7I8V4R8_9ANNE</name>
<feature type="transmembrane region" description="Helical" evidence="5">
    <location>
        <begin position="145"/>
        <end position="169"/>
    </location>
</feature>
<gene>
    <name evidence="7" type="ORF">DGYR_LOCUS538</name>
</gene>
<reference evidence="7 8" key="1">
    <citation type="submission" date="2020-08" db="EMBL/GenBank/DDBJ databases">
        <authorList>
            <person name="Hejnol A."/>
        </authorList>
    </citation>
    <scope>NUCLEOTIDE SEQUENCE [LARGE SCALE GENOMIC DNA]</scope>
</reference>
<protein>
    <submittedName>
        <fullName evidence="7">DgyrCDS547</fullName>
    </submittedName>
</protein>
<feature type="transmembrane region" description="Helical" evidence="5">
    <location>
        <begin position="122"/>
        <end position="139"/>
    </location>
</feature>
<feature type="transmembrane region" description="Helical" evidence="5">
    <location>
        <begin position="410"/>
        <end position="429"/>
    </location>
</feature>
<dbReference type="AlphaFoldDB" id="A0A7I8V4R8"/>
<dbReference type="Pfam" id="PF00083">
    <property type="entry name" value="Sugar_tr"/>
    <property type="match status" value="1"/>
</dbReference>
<evidence type="ECO:0000256" key="5">
    <source>
        <dbReference type="SAM" id="Phobius"/>
    </source>
</evidence>
<accession>A0A7I8V4R8</accession>
<feature type="transmembrane region" description="Helical" evidence="5">
    <location>
        <begin position="208"/>
        <end position="226"/>
    </location>
</feature>
<feature type="domain" description="Major facilitator superfamily (MFS) profile" evidence="6">
    <location>
        <begin position="20"/>
        <end position="463"/>
    </location>
</feature>
<feature type="transmembrane region" description="Helical" evidence="5">
    <location>
        <begin position="374"/>
        <end position="398"/>
    </location>
</feature>
<dbReference type="PROSITE" id="PS50850">
    <property type="entry name" value="MFS"/>
    <property type="match status" value="1"/>
</dbReference>
<dbReference type="InterPro" id="IPR005828">
    <property type="entry name" value="MFS_sugar_transport-like"/>
</dbReference>
<feature type="transmembrane region" description="Helical" evidence="5">
    <location>
        <begin position="319"/>
        <end position="340"/>
    </location>
</feature>
<feature type="transmembrane region" description="Helical" evidence="5">
    <location>
        <begin position="347"/>
        <end position="368"/>
    </location>
</feature>
<dbReference type="Proteomes" id="UP000549394">
    <property type="component" value="Unassembled WGS sequence"/>
</dbReference>
<keyword evidence="8" id="KW-1185">Reference proteome</keyword>
<dbReference type="SUPFAM" id="SSF103473">
    <property type="entry name" value="MFS general substrate transporter"/>
    <property type="match status" value="1"/>
</dbReference>
<evidence type="ECO:0000256" key="3">
    <source>
        <dbReference type="ARBA" id="ARBA00022989"/>
    </source>
</evidence>
<evidence type="ECO:0000256" key="1">
    <source>
        <dbReference type="ARBA" id="ARBA00004141"/>
    </source>
</evidence>
<evidence type="ECO:0000259" key="6">
    <source>
        <dbReference type="PROSITE" id="PS50850"/>
    </source>
</evidence>
<evidence type="ECO:0000256" key="4">
    <source>
        <dbReference type="ARBA" id="ARBA00023136"/>
    </source>
</evidence>
<dbReference type="CDD" id="cd17317">
    <property type="entry name" value="MFS_SLC22"/>
    <property type="match status" value="1"/>
</dbReference>
<dbReference type="GO" id="GO:0022857">
    <property type="term" value="F:transmembrane transporter activity"/>
    <property type="evidence" value="ECO:0007669"/>
    <property type="project" value="InterPro"/>
</dbReference>
<dbReference type="OrthoDB" id="5141738at2759"/>
<keyword evidence="4 5" id="KW-0472">Membrane</keyword>
<feature type="transmembrane region" description="Helical" evidence="5">
    <location>
        <begin position="290"/>
        <end position="307"/>
    </location>
</feature>
<keyword evidence="3 5" id="KW-1133">Transmembrane helix</keyword>
<evidence type="ECO:0000313" key="8">
    <source>
        <dbReference type="Proteomes" id="UP000549394"/>
    </source>
</evidence>
<dbReference type="EMBL" id="CAJFCJ010000001">
    <property type="protein sequence ID" value="CAD5111215.1"/>
    <property type="molecule type" value="Genomic_DNA"/>
</dbReference>
<feature type="transmembrane region" description="Helical" evidence="5">
    <location>
        <begin position="98"/>
        <end position="115"/>
    </location>
</feature>
<sequence length="505" mass="56431">MDLEEAFKETGEFGKGQKKLFFMTMFLHMFCAFNTLQHVLVGAKPEHFACIEPNLKNIHQPCNQTCNKYTFPGEFYTTIAHEWSLVCSNRYKIEMSGSIYMGGLMAGCLIFGFLSDKYGRRLIMLLVNILSSLFLYSAALSFNYYMYAVCRFFNGVFIGGAILVSFVVLTESVGSGIRGSLGVLCAAAFAVGISIFGFIGYFIYNWRLLIIITGLPGLFLSVYFYIKLLESPRWLLSCGRVEDAENVMEVIARRNGKKVAPIKLKKPETNNKKSINILTALKIGKLRTHFLILVFNWFVNSLVYYGLSMGSGNFSPNIYINEGLGGLIELPAYVLVYLLLDRLGRKILLAAALIISAVSSFVLFFLTYNNISNWTTFGLATIGKLMISGSFCIAYIYSAELFPTIVRSNLMGLCSVAARIGGMIAPLMPTIKYHQKNSPQWLLYFILCLIAGIGVFFLQETCNKPTINTLEDVIGQSNSRPNKAYYRGEDEIELLNAEEMAGENA</sequence>
<comment type="subcellular location">
    <subcellularLocation>
        <location evidence="1">Membrane</location>
        <topology evidence="1">Multi-pass membrane protein</topology>
    </subcellularLocation>
</comment>
<comment type="caution">
    <text evidence="7">The sequence shown here is derived from an EMBL/GenBank/DDBJ whole genome shotgun (WGS) entry which is preliminary data.</text>
</comment>
<dbReference type="Gene3D" id="1.20.1250.20">
    <property type="entry name" value="MFS general substrate transporter like domains"/>
    <property type="match status" value="1"/>
</dbReference>
<proteinExistence type="predicted"/>
<dbReference type="InterPro" id="IPR036259">
    <property type="entry name" value="MFS_trans_sf"/>
</dbReference>
<evidence type="ECO:0000256" key="2">
    <source>
        <dbReference type="ARBA" id="ARBA00022692"/>
    </source>
</evidence>
<dbReference type="PANTHER" id="PTHR24064">
    <property type="entry name" value="SOLUTE CARRIER FAMILY 22 MEMBER"/>
    <property type="match status" value="1"/>
</dbReference>
<feature type="transmembrane region" description="Helical" evidence="5">
    <location>
        <begin position="441"/>
        <end position="458"/>
    </location>
</feature>
<evidence type="ECO:0000313" key="7">
    <source>
        <dbReference type="EMBL" id="CAD5111215.1"/>
    </source>
</evidence>
<keyword evidence="2 5" id="KW-0812">Transmembrane</keyword>
<feature type="transmembrane region" description="Helical" evidence="5">
    <location>
        <begin position="181"/>
        <end position="202"/>
    </location>
</feature>